<feature type="transmembrane region" description="Helical" evidence="11">
    <location>
        <begin position="951"/>
        <end position="972"/>
    </location>
</feature>
<evidence type="ECO:0000256" key="7">
    <source>
        <dbReference type="ARBA" id="ARBA00022840"/>
    </source>
</evidence>
<dbReference type="CDD" id="cd18579">
    <property type="entry name" value="ABC_6TM_ABCC_D1"/>
    <property type="match status" value="1"/>
</dbReference>
<dbReference type="SMART" id="SM00382">
    <property type="entry name" value="AAA"/>
    <property type="match status" value="2"/>
</dbReference>
<dbReference type="GO" id="GO:0016887">
    <property type="term" value="F:ATP hydrolysis activity"/>
    <property type="evidence" value="ECO:0007669"/>
    <property type="project" value="InterPro"/>
</dbReference>
<comment type="caution">
    <text evidence="14">The sequence shown here is derived from an EMBL/GenBank/DDBJ whole genome shotgun (WGS) entry which is preliminary data.</text>
</comment>
<keyword evidence="3" id="KW-0813">Transport</keyword>
<dbReference type="InterPro" id="IPR050173">
    <property type="entry name" value="ABC_transporter_C-like"/>
</dbReference>
<dbReference type="FunFam" id="3.40.50.300:FF:001854">
    <property type="entry name" value="ABC multidrug transporter (Eurofung)"/>
    <property type="match status" value="1"/>
</dbReference>
<dbReference type="PROSITE" id="PS50929">
    <property type="entry name" value="ABC_TM1F"/>
    <property type="match status" value="2"/>
</dbReference>
<feature type="transmembrane region" description="Helical" evidence="11">
    <location>
        <begin position="414"/>
        <end position="433"/>
    </location>
</feature>
<evidence type="ECO:0000256" key="6">
    <source>
        <dbReference type="ARBA" id="ARBA00022741"/>
    </source>
</evidence>
<evidence type="ECO:0000256" key="10">
    <source>
        <dbReference type="ARBA" id="ARBA00023180"/>
    </source>
</evidence>
<dbReference type="InterPro" id="IPR027417">
    <property type="entry name" value="P-loop_NTPase"/>
</dbReference>
<feature type="transmembrane region" description="Helical" evidence="11">
    <location>
        <begin position="269"/>
        <end position="287"/>
    </location>
</feature>
<accession>A0A3E2H5N8</accession>
<feature type="non-terminal residue" evidence="14">
    <location>
        <position position="1459"/>
    </location>
</feature>
<dbReference type="PROSITE" id="PS50893">
    <property type="entry name" value="ABC_TRANSPORTER_2"/>
    <property type="match status" value="2"/>
</dbReference>
<dbReference type="Pfam" id="PF00664">
    <property type="entry name" value="ABC_membrane"/>
    <property type="match status" value="1"/>
</dbReference>
<dbReference type="PROSITE" id="PS00211">
    <property type="entry name" value="ABC_TRANSPORTER_1"/>
    <property type="match status" value="2"/>
</dbReference>
<dbReference type="Pfam" id="PF00005">
    <property type="entry name" value="ABC_tran"/>
    <property type="match status" value="2"/>
</dbReference>
<sequence length="1459" mass="162183">MEFLNRSITEVNGYYTVSFGPTVPGRFDFTPLFEDIFLSIVPSAIFLLLLPIRLFILHKQPRKVLKSTLHSQKILFLIVHALMQTVFLVLHALSLSLRTHATIAASALTLIDALGLCVLSHLEHIGSVRPSVIINVYLLLTVPFDIARARTLWIGGATKPIAAIFTSTLGVKLMILIAEAIEKRSILLDRYRDSSPEVTSGIYSRSFFWWLNKLMTTGFRRVIQNEDLYPIEEDMSSAFLQTHGQRAWDRVVQGRPRALLWSTLRAMRVAFIYCIFPRVCLIGFRYAQPFLLSRTVDFANNLDEPDSIGWGLTGAFGLVFLGSAVSNGLYEHMNYRFVTSVRGTLISMIYAKTVDLSITALNESAAVTLMASDSAAKSYLEAICQGLAMVHELWAVPIELGICLWLLYRQLGLAFLAPTVVAILSMAGAMLLARYIGNAQKIWIQGIQTRVDATASMLGSMKAVKMLGFTNRLSEVIQALRTEELRLATKFRKLMWILGFLANNTMSLAPLVTFGVFVISAEYTGRTLNSASAFAALSLITLLATPMNSMIRAIPRLNAAIACFDRIQVFLNSDARRDHRMPLNTSLNFEEETTSVDLTIGMELKKLMPRVFRNDEALILVQNASFAWTSDGTPAVHDISFSLTRYQFCFVIGPVGSGKSSLLKGLLGETPSSQGFVYSTFPSTAYVDQTPWIQNGTIRQNILGISSFEETWYMQVVHACALDQDISDMPKGHSTLVGSAGISLSGGQKQRLALARAVYAKKELVILDDVFSGLDAETEQQIFNRLFSKQGLFQQMKTTVLMVTHAVHRLPYSNHIIALDHSGHIAEQGLFEQLKNSGGYVQDLVTKLKEEDNSSTDEGRKDTTIAGKGGLMISASQDGTNRQTEELSRQTGDFKMYKYYFGSISWQTNVVLLTLVLLYGTTSKLTEFVVTYWTDAIRIQGNEVNGFYMGIYAMLAGLSNSGLIFGTGQFFLKVIPESALVLHERLLKTVMAAPLYFFTSTDTGITTNRFSQDMTVVDSELPYSLIDLLFHIVISLMAAILMCISAGYFAITMPAVILCVWVLQKYYLRTSRQLRLLDLEAKSPLYSHFLESLNGLITIRAFGWTKTFREQNLTFLDASQKPYYLLLCIQRWLSLILDLLVAGLAVILVVLVVKLRTDISPGYVGLALLNVMGFNETLASIIKNWTQLETSFGAIARLMSFSTDTPNENLSNETQDVPQDWPAYGVIEFKNMSASYTAGGDLVVRNLSISIQAGEKIGICGRSGSGKSSLIGSLFRMLEITPESLITIDGIDITTIPRQIVRERLNAIPQEPFFMRGTIRSNTDPDAQHTDAQIISAISKVHLWNLVSSKGGLDANLDAEFFSHGQRQLFCLARAILKKSKVVVLDEVTSNVDVRSDELMQKVIRSEFKDCTILTVAHRLDTILDFDRIALLSGGELKELDTPSMLLGSDTAFKELYYS</sequence>
<feature type="transmembrane region" description="Helical" evidence="11">
    <location>
        <begin position="36"/>
        <end position="54"/>
    </location>
</feature>
<dbReference type="OMA" id="YPRYQNA"/>
<evidence type="ECO:0000256" key="3">
    <source>
        <dbReference type="ARBA" id="ARBA00022448"/>
    </source>
</evidence>
<feature type="transmembrane region" description="Helical" evidence="11">
    <location>
        <begin position="531"/>
        <end position="551"/>
    </location>
</feature>
<feature type="transmembrane region" description="Helical" evidence="11">
    <location>
        <begin position="132"/>
        <end position="149"/>
    </location>
</feature>
<dbReference type="InterPro" id="IPR056227">
    <property type="entry name" value="TMD0_ABC"/>
</dbReference>
<feature type="non-terminal residue" evidence="14">
    <location>
        <position position="1"/>
    </location>
</feature>
<keyword evidence="5 11" id="KW-0812">Transmembrane</keyword>
<dbReference type="STRING" id="5539.A0A3E2H5N8"/>
<dbReference type="InterPro" id="IPR003593">
    <property type="entry name" value="AAA+_ATPase"/>
</dbReference>
<dbReference type="Gene3D" id="1.20.1560.10">
    <property type="entry name" value="ABC transporter type 1, transmembrane domain"/>
    <property type="match status" value="2"/>
</dbReference>
<keyword evidence="4" id="KW-1003">Cell membrane</keyword>
<evidence type="ECO:0000256" key="5">
    <source>
        <dbReference type="ARBA" id="ARBA00022692"/>
    </source>
</evidence>
<dbReference type="SUPFAM" id="SSF90123">
    <property type="entry name" value="ABC transporter transmembrane region"/>
    <property type="match status" value="2"/>
</dbReference>
<dbReference type="InterPro" id="IPR003439">
    <property type="entry name" value="ABC_transporter-like_ATP-bd"/>
</dbReference>
<feature type="transmembrane region" description="Helical" evidence="11">
    <location>
        <begin position="161"/>
        <end position="181"/>
    </location>
</feature>
<feature type="domain" description="ABC transmembrane type-1" evidence="13">
    <location>
        <begin position="928"/>
        <end position="1190"/>
    </location>
</feature>
<dbReference type="FunFam" id="1.20.1560.10:FF:000055">
    <property type="entry name" value="ABC multidrug transporter (Eurofung)"/>
    <property type="match status" value="1"/>
</dbReference>
<comment type="similarity">
    <text evidence="2">Belongs to the ABC transporter superfamily. ABCC family. Conjugate transporter (TC 3.A.1.208) subfamily.</text>
</comment>
<dbReference type="EMBL" id="NCSJ02000157">
    <property type="protein sequence ID" value="RFU28601.1"/>
    <property type="molecule type" value="Genomic_DNA"/>
</dbReference>
<dbReference type="Gene3D" id="3.40.50.300">
    <property type="entry name" value="P-loop containing nucleotide triphosphate hydrolases"/>
    <property type="match status" value="2"/>
</dbReference>
<feature type="transmembrane region" description="Helical" evidence="11">
    <location>
        <begin position="307"/>
        <end position="330"/>
    </location>
</feature>
<keyword evidence="8 11" id="KW-1133">Transmembrane helix</keyword>
<feature type="transmembrane region" description="Helical" evidence="11">
    <location>
        <begin position="1030"/>
        <end position="1063"/>
    </location>
</feature>
<dbReference type="InterPro" id="IPR044726">
    <property type="entry name" value="ABCC_6TM_D2"/>
</dbReference>
<dbReference type="CDD" id="cd18580">
    <property type="entry name" value="ABC_6TM_ABCC_D2"/>
    <property type="match status" value="1"/>
</dbReference>
<evidence type="ECO:0000256" key="2">
    <source>
        <dbReference type="ARBA" id="ARBA00009726"/>
    </source>
</evidence>
<dbReference type="OrthoDB" id="6500128at2759"/>
<dbReference type="GO" id="GO:0005524">
    <property type="term" value="F:ATP binding"/>
    <property type="evidence" value="ECO:0007669"/>
    <property type="project" value="UniProtKB-KW"/>
</dbReference>
<evidence type="ECO:0000256" key="8">
    <source>
        <dbReference type="ARBA" id="ARBA00022989"/>
    </source>
</evidence>
<feature type="transmembrane region" description="Helical" evidence="11">
    <location>
        <begin position="74"/>
        <end position="95"/>
    </location>
</feature>
<proteinExistence type="inferred from homology"/>
<feature type="transmembrane region" description="Helical" evidence="11">
    <location>
        <begin position="1123"/>
        <end position="1153"/>
    </location>
</feature>
<dbReference type="Pfam" id="PF24357">
    <property type="entry name" value="TMD0_ABC"/>
    <property type="match status" value="1"/>
</dbReference>
<evidence type="ECO:0000256" key="1">
    <source>
        <dbReference type="ARBA" id="ARBA00004651"/>
    </source>
</evidence>
<dbReference type="CDD" id="cd03244">
    <property type="entry name" value="ABCC_MRP_domain2"/>
    <property type="match status" value="1"/>
</dbReference>
<dbReference type="InterPro" id="IPR036640">
    <property type="entry name" value="ABC1_TM_sf"/>
</dbReference>
<protein>
    <submittedName>
        <fullName evidence="14">Uncharacterized protein</fullName>
    </submittedName>
</protein>
<gene>
    <name evidence="14" type="ORF">B7463_g7731</name>
</gene>
<feature type="transmembrane region" description="Helical" evidence="11">
    <location>
        <begin position="899"/>
        <end position="919"/>
    </location>
</feature>
<keyword evidence="15" id="KW-1185">Reference proteome</keyword>
<dbReference type="FunFam" id="1.20.1560.10:FF:000066">
    <property type="entry name" value="ABC multidrug transporter (Eurofung)"/>
    <property type="match status" value="1"/>
</dbReference>
<feature type="domain" description="ABC transmembrane type-1" evidence="13">
    <location>
        <begin position="279"/>
        <end position="559"/>
    </location>
</feature>
<evidence type="ECO:0000259" key="12">
    <source>
        <dbReference type="PROSITE" id="PS50893"/>
    </source>
</evidence>
<feature type="domain" description="ABC transporter" evidence="12">
    <location>
        <begin position="619"/>
        <end position="847"/>
    </location>
</feature>
<dbReference type="InterPro" id="IPR011527">
    <property type="entry name" value="ABC1_TM_dom"/>
</dbReference>
<dbReference type="InterPro" id="IPR044746">
    <property type="entry name" value="ABCC_6TM_D1"/>
</dbReference>
<reference evidence="14 15" key="1">
    <citation type="submission" date="2018-05" db="EMBL/GenBank/DDBJ databases">
        <title>Draft genome sequence of Scytalidium lignicola DSM 105466, a ubiquitous saprotrophic fungus.</title>
        <authorList>
            <person name="Buettner E."/>
            <person name="Gebauer A.M."/>
            <person name="Hofrichter M."/>
            <person name="Liers C."/>
            <person name="Kellner H."/>
        </authorList>
    </citation>
    <scope>NUCLEOTIDE SEQUENCE [LARGE SCALE GENOMIC DNA]</scope>
    <source>
        <strain evidence="14 15">DSM 105466</strain>
    </source>
</reference>
<dbReference type="PANTHER" id="PTHR24223">
    <property type="entry name" value="ATP-BINDING CASSETTE SUB-FAMILY C"/>
    <property type="match status" value="1"/>
</dbReference>
<dbReference type="Proteomes" id="UP000258309">
    <property type="component" value="Unassembled WGS sequence"/>
</dbReference>
<evidence type="ECO:0000256" key="4">
    <source>
        <dbReference type="ARBA" id="ARBA00022475"/>
    </source>
</evidence>
<dbReference type="InterPro" id="IPR017871">
    <property type="entry name" value="ABC_transporter-like_CS"/>
</dbReference>
<name>A0A3E2H5N8_SCYLI</name>
<evidence type="ECO:0000256" key="9">
    <source>
        <dbReference type="ARBA" id="ARBA00023136"/>
    </source>
</evidence>
<keyword evidence="10" id="KW-0325">Glycoprotein</keyword>
<keyword evidence="9 11" id="KW-0472">Membrane</keyword>
<evidence type="ECO:0000256" key="11">
    <source>
        <dbReference type="SAM" id="Phobius"/>
    </source>
</evidence>
<dbReference type="GO" id="GO:0140359">
    <property type="term" value="F:ABC-type transporter activity"/>
    <property type="evidence" value="ECO:0007669"/>
    <property type="project" value="InterPro"/>
</dbReference>
<dbReference type="FunFam" id="3.40.50.300:FF:000838">
    <property type="entry name" value="ABC multidrug transporter (Eurofung)"/>
    <property type="match status" value="1"/>
</dbReference>
<feature type="transmembrane region" description="Helical" evidence="11">
    <location>
        <begin position="101"/>
        <end position="120"/>
    </location>
</feature>
<keyword evidence="6" id="KW-0547">Nucleotide-binding</keyword>
<comment type="subcellular location">
    <subcellularLocation>
        <location evidence="1">Cell membrane</location>
        <topology evidence="1">Multi-pass membrane protein</topology>
    </subcellularLocation>
</comment>
<dbReference type="SUPFAM" id="SSF52540">
    <property type="entry name" value="P-loop containing nucleoside triphosphate hydrolases"/>
    <property type="match status" value="2"/>
</dbReference>
<dbReference type="CDD" id="cd03250">
    <property type="entry name" value="ABCC_MRP_domain1"/>
    <property type="match status" value="1"/>
</dbReference>
<dbReference type="GO" id="GO:0005886">
    <property type="term" value="C:plasma membrane"/>
    <property type="evidence" value="ECO:0007669"/>
    <property type="project" value="UniProtKB-SubCell"/>
</dbReference>
<feature type="transmembrane region" description="Helical" evidence="11">
    <location>
        <begin position="494"/>
        <end position="519"/>
    </location>
</feature>
<evidence type="ECO:0000313" key="14">
    <source>
        <dbReference type="EMBL" id="RFU28601.1"/>
    </source>
</evidence>
<evidence type="ECO:0000259" key="13">
    <source>
        <dbReference type="PROSITE" id="PS50929"/>
    </source>
</evidence>
<feature type="domain" description="ABC transporter" evidence="12">
    <location>
        <begin position="1227"/>
        <end position="1459"/>
    </location>
</feature>
<evidence type="ECO:0000313" key="15">
    <source>
        <dbReference type="Proteomes" id="UP000258309"/>
    </source>
</evidence>
<keyword evidence="7" id="KW-0067">ATP-binding</keyword>
<organism evidence="14 15">
    <name type="scientific">Scytalidium lignicola</name>
    <name type="common">Hyphomycete</name>
    <dbReference type="NCBI Taxonomy" id="5539"/>
    <lineage>
        <taxon>Eukaryota</taxon>
        <taxon>Fungi</taxon>
        <taxon>Dikarya</taxon>
        <taxon>Ascomycota</taxon>
        <taxon>Pezizomycotina</taxon>
        <taxon>Leotiomycetes</taxon>
        <taxon>Leotiomycetes incertae sedis</taxon>
        <taxon>Scytalidium</taxon>
    </lineage>
</organism>
<dbReference type="PANTHER" id="PTHR24223:SF269">
    <property type="entry name" value="ABC MULTIDRUG TRANSPORTER (EUROFUNG)-RELATED"/>
    <property type="match status" value="1"/>
</dbReference>